<evidence type="ECO:0000313" key="1">
    <source>
        <dbReference type="EMBL" id="KAH1084095.1"/>
    </source>
</evidence>
<dbReference type="AlphaFoldDB" id="A0A9D3VIT7"/>
<protein>
    <submittedName>
        <fullName evidence="1">Uncharacterized protein</fullName>
    </submittedName>
</protein>
<dbReference type="EMBL" id="JAIQCV010000007">
    <property type="protein sequence ID" value="KAH1084095.1"/>
    <property type="molecule type" value="Genomic_DNA"/>
</dbReference>
<name>A0A9D3VIT7_9ROSI</name>
<proteinExistence type="predicted"/>
<accession>A0A9D3VIT7</accession>
<evidence type="ECO:0000313" key="2">
    <source>
        <dbReference type="Proteomes" id="UP000828251"/>
    </source>
</evidence>
<reference evidence="1 2" key="1">
    <citation type="journal article" date="2021" name="Plant Biotechnol. J.">
        <title>Multi-omics assisted identification of the key and species-specific regulatory components of drought-tolerant mechanisms in Gossypium stocksii.</title>
        <authorList>
            <person name="Yu D."/>
            <person name="Ke L."/>
            <person name="Zhang D."/>
            <person name="Wu Y."/>
            <person name="Sun Y."/>
            <person name="Mei J."/>
            <person name="Sun J."/>
            <person name="Sun Y."/>
        </authorList>
    </citation>
    <scope>NUCLEOTIDE SEQUENCE [LARGE SCALE GENOMIC DNA]</scope>
    <source>
        <strain evidence="2">cv. E1</strain>
        <tissue evidence="1">Leaf</tissue>
    </source>
</reference>
<gene>
    <name evidence="1" type="ORF">J1N35_023856</name>
</gene>
<organism evidence="1 2">
    <name type="scientific">Gossypium stocksii</name>
    <dbReference type="NCBI Taxonomy" id="47602"/>
    <lineage>
        <taxon>Eukaryota</taxon>
        <taxon>Viridiplantae</taxon>
        <taxon>Streptophyta</taxon>
        <taxon>Embryophyta</taxon>
        <taxon>Tracheophyta</taxon>
        <taxon>Spermatophyta</taxon>
        <taxon>Magnoliopsida</taxon>
        <taxon>eudicotyledons</taxon>
        <taxon>Gunneridae</taxon>
        <taxon>Pentapetalae</taxon>
        <taxon>rosids</taxon>
        <taxon>malvids</taxon>
        <taxon>Malvales</taxon>
        <taxon>Malvaceae</taxon>
        <taxon>Malvoideae</taxon>
        <taxon>Gossypium</taxon>
    </lineage>
</organism>
<comment type="caution">
    <text evidence="1">The sequence shown here is derived from an EMBL/GenBank/DDBJ whole genome shotgun (WGS) entry which is preliminary data.</text>
</comment>
<sequence>MIRVVVIVARSTNRTNDAMARRSLPNSWTTRLFEAPPDDVLQLVEQDRIDGPLSDMYLACCKL</sequence>
<dbReference type="Proteomes" id="UP000828251">
    <property type="component" value="Unassembled WGS sequence"/>
</dbReference>
<keyword evidence="2" id="KW-1185">Reference proteome</keyword>